<keyword evidence="1" id="KW-0812">Transmembrane</keyword>
<accession>A0A380NMA9</accession>
<evidence type="ECO:0000313" key="2">
    <source>
        <dbReference type="EMBL" id="SUP44637.1"/>
    </source>
</evidence>
<keyword evidence="3" id="KW-1185">Reference proteome</keyword>
<sequence length="52" mass="6350">MDYNQHLYYLSDVYDMLLNMFLHDVFMNIYLTACGILCQKNDNFKTSYRQNK</sequence>
<reference evidence="2 3" key="1">
    <citation type="submission" date="2018-06" db="EMBL/GenBank/DDBJ databases">
        <authorList>
            <consortium name="Pathogen Informatics"/>
            <person name="Doyle S."/>
        </authorList>
    </citation>
    <scope>NUCLEOTIDE SEQUENCE [LARGE SCALE GENOMIC DNA]</scope>
    <source>
        <strain evidence="2 3">NCTC12020</strain>
    </source>
</reference>
<name>A0A380NMA9_9FIRM</name>
<keyword evidence="1" id="KW-1133">Transmembrane helix</keyword>
<protein>
    <submittedName>
        <fullName evidence="2">Uncharacterized protein</fullName>
    </submittedName>
</protein>
<dbReference type="EMBL" id="UHIO01000001">
    <property type="protein sequence ID" value="SUP44637.1"/>
    <property type="molecule type" value="Genomic_DNA"/>
</dbReference>
<dbReference type="AlphaFoldDB" id="A0A380NMA9"/>
<proteinExistence type="predicted"/>
<evidence type="ECO:0000313" key="3">
    <source>
        <dbReference type="Proteomes" id="UP000255367"/>
    </source>
</evidence>
<gene>
    <name evidence="2" type="ORF">NCTC12020_01756</name>
</gene>
<organism evidence="2 3">
    <name type="scientific">Veillonella criceti</name>
    <dbReference type="NCBI Taxonomy" id="103891"/>
    <lineage>
        <taxon>Bacteria</taxon>
        <taxon>Bacillati</taxon>
        <taxon>Bacillota</taxon>
        <taxon>Negativicutes</taxon>
        <taxon>Veillonellales</taxon>
        <taxon>Veillonellaceae</taxon>
        <taxon>Veillonella</taxon>
    </lineage>
</organism>
<feature type="transmembrane region" description="Helical" evidence="1">
    <location>
        <begin position="20"/>
        <end position="38"/>
    </location>
</feature>
<keyword evidence="1" id="KW-0472">Membrane</keyword>
<dbReference type="Proteomes" id="UP000255367">
    <property type="component" value="Unassembled WGS sequence"/>
</dbReference>
<evidence type="ECO:0000256" key="1">
    <source>
        <dbReference type="SAM" id="Phobius"/>
    </source>
</evidence>